<organism evidence="12 13">
    <name type="scientific">Candidatus Venteria ishoeyi</name>
    <dbReference type="NCBI Taxonomy" id="1899563"/>
    <lineage>
        <taxon>Bacteria</taxon>
        <taxon>Pseudomonadati</taxon>
        <taxon>Pseudomonadota</taxon>
        <taxon>Gammaproteobacteria</taxon>
        <taxon>Thiotrichales</taxon>
        <taxon>Thiotrichaceae</taxon>
        <taxon>Venteria</taxon>
    </lineage>
</organism>
<feature type="signal peptide" evidence="9">
    <location>
        <begin position="1"/>
        <end position="23"/>
    </location>
</feature>
<keyword evidence="4" id="KW-0479">Metal-binding</keyword>
<evidence type="ECO:0000259" key="11">
    <source>
        <dbReference type="Pfam" id="PF05193"/>
    </source>
</evidence>
<accession>A0A1H6FAM7</accession>
<dbReference type="GO" id="GO:0004222">
    <property type="term" value="F:metalloendopeptidase activity"/>
    <property type="evidence" value="ECO:0007669"/>
    <property type="project" value="UniProtKB-EC"/>
</dbReference>
<dbReference type="InterPro" id="IPR011765">
    <property type="entry name" value="Pept_M16_N"/>
</dbReference>
<evidence type="ECO:0000256" key="5">
    <source>
        <dbReference type="ARBA" id="ARBA00022801"/>
    </source>
</evidence>
<dbReference type="OrthoDB" id="9811314at2"/>
<comment type="similarity">
    <text evidence="2 8">Belongs to the peptidase M16 family.</text>
</comment>
<reference evidence="12 13" key="1">
    <citation type="submission" date="2016-10" db="EMBL/GenBank/DDBJ databases">
        <authorList>
            <person name="de Groot N.N."/>
        </authorList>
    </citation>
    <scope>NUCLEOTIDE SEQUENCE [LARGE SCALE GENOMIC DNA]</scope>
    <source>
        <strain evidence="12">MBHS1</strain>
    </source>
</reference>
<feature type="domain" description="Peptidase M16 C-terminal" evidence="11">
    <location>
        <begin position="195"/>
        <end position="378"/>
    </location>
</feature>
<evidence type="ECO:0000256" key="7">
    <source>
        <dbReference type="ARBA" id="ARBA00023049"/>
    </source>
</evidence>
<feature type="domain" description="Peptidase M16 N-terminal" evidence="10">
    <location>
        <begin position="41"/>
        <end position="184"/>
    </location>
</feature>
<dbReference type="AlphaFoldDB" id="A0A1H6FAM7"/>
<dbReference type="PANTHER" id="PTHR43690:SF17">
    <property type="entry name" value="PROTEIN YHJJ"/>
    <property type="match status" value="1"/>
</dbReference>
<dbReference type="EC" id="3.4.24.55" evidence="12"/>
<keyword evidence="6" id="KW-0862">Zinc</keyword>
<keyword evidence="13" id="KW-1185">Reference proteome</keyword>
<name>A0A1H6FAM7_9GAMM</name>
<dbReference type="PROSITE" id="PS00143">
    <property type="entry name" value="INSULINASE"/>
    <property type="match status" value="1"/>
</dbReference>
<dbReference type="EMBL" id="FMSV02000440">
    <property type="protein sequence ID" value="SEH06196.1"/>
    <property type="molecule type" value="Genomic_DNA"/>
</dbReference>
<sequence>MKIRIIILGIAVLLSALNLTAFAKSGAIYEFQLDNGLLLLVKEDHRAPVVVSQVWYKIGSSYEQAGKTGLSHLLEHMMFKGTAKHGPGEFSRIMAEQGAQENAFTSADYTAYYQKLEKNRLPISFAMEADRMRGLLFDAAAFEKERQVVIEERRTRTDDKPTSLTYEAFKSTAFQTSPYRNPTIGWPSDLKTMKLPDLQDWYRQWYAPNNAIVVVVGDVNPQQVYQLAQKHFGKLKPSTITPPTPRPEVEQHGIKRITVKRPAKLPYLLMGYKVPVLNSQQLEAHEQQDVYALELLAAVLDYGDSARLMRELVRGQEIATTVSASYDLFSRLDDLFVFSGIPAQAYDVQALEQAIRQQIKRLQTEVVSQQALQRIKTQFIANKIYEKDSVFYQAMQLGELAATGLDWRLAEQYIEQVTAITPAQLQSVAKKYFNDERLTVAVLEPQALDKTEDTEQVQ</sequence>
<protein>
    <submittedName>
        <fullName evidence="12">Protease 3</fullName>
        <ecNumber evidence="12">3.4.24.55</ecNumber>
    </submittedName>
</protein>
<dbReference type="InterPro" id="IPR050626">
    <property type="entry name" value="Peptidase_M16"/>
</dbReference>
<keyword evidence="7" id="KW-0482">Metalloprotease</keyword>
<dbReference type="GO" id="GO:0006508">
    <property type="term" value="P:proteolysis"/>
    <property type="evidence" value="ECO:0007669"/>
    <property type="project" value="UniProtKB-KW"/>
</dbReference>
<dbReference type="PANTHER" id="PTHR43690">
    <property type="entry name" value="NARDILYSIN"/>
    <property type="match status" value="1"/>
</dbReference>
<dbReference type="InterPro" id="IPR007863">
    <property type="entry name" value="Peptidase_M16_C"/>
</dbReference>
<evidence type="ECO:0000256" key="1">
    <source>
        <dbReference type="ARBA" id="ARBA00001947"/>
    </source>
</evidence>
<evidence type="ECO:0000256" key="9">
    <source>
        <dbReference type="SAM" id="SignalP"/>
    </source>
</evidence>
<dbReference type="InterPro" id="IPR001431">
    <property type="entry name" value="Pept_M16_Zn_BS"/>
</dbReference>
<dbReference type="RefSeq" id="WP_103920018.1">
    <property type="nucleotide sequence ID" value="NZ_FMSV02000440.1"/>
</dbReference>
<comment type="cofactor">
    <cofactor evidence="1">
        <name>Zn(2+)</name>
        <dbReference type="ChEBI" id="CHEBI:29105"/>
    </cofactor>
</comment>
<keyword evidence="3 12" id="KW-0645">Protease</keyword>
<dbReference type="Proteomes" id="UP000236724">
    <property type="component" value="Unassembled WGS sequence"/>
</dbReference>
<gene>
    <name evidence="12" type="primary">ptrA</name>
    <name evidence="12" type="ORF">MBHS_02051</name>
</gene>
<evidence type="ECO:0000259" key="10">
    <source>
        <dbReference type="Pfam" id="PF00675"/>
    </source>
</evidence>
<dbReference type="Pfam" id="PF00675">
    <property type="entry name" value="Peptidase_M16"/>
    <property type="match status" value="1"/>
</dbReference>
<keyword evidence="9" id="KW-0732">Signal</keyword>
<feature type="chain" id="PRO_5014601964" evidence="9">
    <location>
        <begin position="24"/>
        <end position="458"/>
    </location>
</feature>
<dbReference type="SUPFAM" id="SSF63411">
    <property type="entry name" value="LuxS/MPP-like metallohydrolase"/>
    <property type="match status" value="2"/>
</dbReference>
<dbReference type="Gene3D" id="3.30.830.10">
    <property type="entry name" value="Metalloenzyme, LuxS/M16 peptidase-like"/>
    <property type="match status" value="2"/>
</dbReference>
<evidence type="ECO:0000256" key="4">
    <source>
        <dbReference type="ARBA" id="ARBA00022723"/>
    </source>
</evidence>
<evidence type="ECO:0000256" key="6">
    <source>
        <dbReference type="ARBA" id="ARBA00022833"/>
    </source>
</evidence>
<evidence type="ECO:0000313" key="12">
    <source>
        <dbReference type="EMBL" id="SEH06196.1"/>
    </source>
</evidence>
<evidence type="ECO:0000256" key="3">
    <source>
        <dbReference type="ARBA" id="ARBA00022670"/>
    </source>
</evidence>
<dbReference type="GO" id="GO:0046872">
    <property type="term" value="F:metal ion binding"/>
    <property type="evidence" value="ECO:0007669"/>
    <property type="project" value="UniProtKB-KW"/>
</dbReference>
<dbReference type="Pfam" id="PF05193">
    <property type="entry name" value="Peptidase_M16_C"/>
    <property type="match status" value="1"/>
</dbReference>
<evidence type="ECO:0000256" key="2">
    <source>
        <dbReference type="ARBA" id="ARBA00007261"/>
    </source>
</evidence>
<keyword evidence="5 12" id="KW-0378">Hydrolase</keyword>
<proteinExistence type="inferred from homology"/>
<dbReference type="InterPro" id="IPR011249">
    <property type="entry name" value="Metalloenz_LuxS/M16"/>
</dbReference>
<evidence type="ECO:0000256" key="8">
    <source>
        <dbReference type="RuleBase" id="RU004447"/>
    </source>
</evidence>
<evidence type="ECO:0000313" key="13">
    <source>
        <dbReference type="Proteomes" id="UP000236724"/>
    </source>
</evidence>